<feature type="non-terminal residue" evidence="5">
    <location>
        <position position="778"/>
    </location>
</feature>
<dbReference type="Gene3D" id="2.30.29.30">
    <property type="entry name" value="Pleckstrin-homology domain (PH domain)/Phosphotyrosine-binding domain (PTB)"/>
    <property type="match status" value="1"/>
</dbReference>
<evidence type="ECO:0000313" key="5">
    <source>
        <dbReference type="EMBL" id="RKP14033.1"/>
    </source>
</evidence>
<dbReference type="InterPro" id="IPR004182">
    <property type="entry name" value="GRAM"/>
</dbReference>
<dbReference type="Pfam" id="PF00566">
    <property type="entry name" value="RabGAP-TBC"/>
    <property type="match status" value="1"/>
</dbReference>
<dbReference type="InterPro" id="IPR011992">
    <property type="entry name" value="EF-hand-dom_pair"/>
</dbReference>
<dbReference type="InterPro" id="IPR011993">
    <property type="entry name" value="PH-like_dom_sf"/>
</dbReference>
<sequence>MVFVAGDEEKEGGYSRPTVTLKQSIEAEKRNAEFQTAFRLPHTERVIDTCEAVLTLSADDGVYRGRLYVADTYLAFRSTVPRAEALFTLPHYTVRRVERVVGRHAGFAIAVTTWHHLRLVLTLEADRRAVDTLCSVFRDRLKGHVRKMRTLKTFLPTCYSEALVLQAELAEEDGEKASMSSPAVEWKGPGGLGLAHGFPGDARKSKDLTKERHWQAYMRDFGRNLTIIRLSGYHRLTRIGLPNMLRGELWEVSCGSIHLRFSEPGTYDRILQDHEGEHSAATEEIEKDLNRSLPEYAAYQDPEGIQALRRLLSAYAWANPELGYCQAMNIIGSALLIYASEEQAFWLLHVLCDRLCPGYYSTTMYGAILDQAIFETLVERCIPMLHAHFARVDIQLSVATLPWFLTAFVNSMPLTYAFRVLDCFFLEGPKILFQIALALLKVNGEELLGIRDDGAFVGVFKSFFARLEEPLYPRSTQTRLRSLTRFHQLMLTAYQDFGNVTESMIMDLRRTQASKVIHGVESLSKRVHLRNLTDTARLDKETLGLIYDQFQRVLYYQEEVQGVSEEGSGEPVRVKGRMSYGMFREFLGNLATWARVDLRRGAAGAGQAGESAQGLRERVWIREGFDGGHAFIRRLYMSWAKPQGHVETGLDLQDVVRGLGEILSSDMLGRIEFFFRLHDSNDDGYLSHEDVCQQSESFMFLMSQVPEEEYLGSVSQFIRRAIEFSELEDTVSGEGEGEEGEEGERPLGLSLASFRMVVLAEERLEQFFEYDLADSFIL</sequence>
<dbReference type="InterPro" id="IPR018247">
    <property type="entry name" value="EF_Hand_1_Ca_BS"/>
</dbReference>
<dbReference type="OrthoDB" id="17687at2759"/>
<dbReference type="SMART" id="SM00568">
    <property type="entry name" value="GRAM"/>
    <property type="match status" value="1"/>
</dbReference>
<dbReference type="PANTHER" id="PTHR47219">
    <property type="entry name" value="RAB GTPASE-ACTIVATING PROTEIN 1-LIKE"/>
    <property type="match status" value="1"/>
</dbReference>
<dbReference type="PROSITE" id="PS50222">
    <property type="entry name" value="EF_HAND_2"/>
    <property type="match status" value="1"/>
</dbReference>
<dbReference type="Gene3D" id="1.10.238.10">
    <property type="entry name" value="EF-hand"/>
    <property type="match status" value="1"/>
</dbReference>
<dbReference type="AlphaFoldDB" id="A0A4P9Y537"/>
<evidence type="ECO:0000259" key="4">
    <source>
        <dbReference type="PROSITE" id="PS50222"/>
    </source>
</evidence>
<dbReference type="SUPFAM" id="SSF47473">
    <property type="entry name" value="EF-hand"/>
    <property type="match status" value="1"/>
</dbReference>
<dbReference type="InterPro" id="IPR000195">
    <property type="entry name" value="Rab-GAP-TBC_dom"/>
</dbReference>
<dbReference type="EMBL" id="KZ987898">
    <property type="protein sequence ID" value="RKP14033.1"/>
    <property type="molecule type" value="Genomic_DNA"/>
</dbReference>
<feature type="domain" description="Rab-GAP TBC" evidence="3">
    <location>
        <begin position="240"/>
        <end position="428"/>
    </location>
</feature>
<dbReference type="Gene3D" id="1.10.8.270">
    <property type="entry name" value="putative rabgap domain of human tbc1 domain family member 14 like domains"/>
    <property type="match status" value="1"/>
</dbReference>
<dbReference type="InterPro" id="IPR035969">
    <property type="entry name" value="Rab-GAP_TBC_sf"/>
</dbReference>
<dbReference type="GO" id="GO:0005509">
    <property type="term" value="F:calcium ion binding"/>
    <property type="evidence" value="ECO:0007669"/>
    <property type="project" value="InterPro"/>
</dbReference>
<dbReference type="PROSITE" id="PS00018">
    <property type="entry name" value="EF_HAND_1"/>
    <property type="match status" value="1"/>
</dbReference>
<name>A0A4P9Y537_9FUNG</name>
<organism evidence="5 6">
    <name type="scientific">Piptocephalis cylindrospora</name>
    <dbReference type="NCBI Taxonomy" id="1907219"/>
    <lineage>
        <taxon>Eukaryota</taxon>
        <taxon>Fungi</taxon>
        <taxon>Fungi incertae sedis</taxon>
        <taxon>Zoopagomycota</taxon>
        <taxon>Zoopagomycotina</taxon>
        <taxon>Zoopagomycetes</taxon>
        <taxon>Zoopagales</taxon>
        <taxon>Piptocephalidaceae</taxon>
        <taxon>Piptocephalis</taxon>
    </lineage>
</organism>
<dbReference type="InterPro" id="IPR002048">
    <property type="entry name" value="EF_hand_dom"/>
</dbReference>
<evidence type="ECO:0000256" key="1">
    <source>
        <dbReference type="ARBA" id="ARBA00022468"/>
    </source>
</evidence>
<dbReference type="SMART" id="SM00164">
    <property type="entry name" value="TBC"/>
    <property type="match status" value="1"/>
</dbReference>
<evidence type="ECO:0000259" key="3">
    <source>
        <dbReference type="PROSITE" id="PS50086"/>
    </source>
</evidence>
<dbReference type="PANTHER" id="PTHR47219:SF20">
    <property type="entry name" value="TBC1 DOMAIN FAMILY MEMBER 2B"/>
    <property type="match status" value="1"/>
</dbReference>
<dbReference type="Proteomes" id="UP000267251">
    <property type="component" value="Unassembled WGS sequence"/>
</dbReference>
<accession>A0A4P9Y537</accession>
<dbReference type="Pfam" id="PF02893">
    <property type="entry name" value="GRAM"/>
    <property type="match status" value="1"/>
</dbReference>
<keyword evidence="2" id="KW-0106">Calcium</keyword>
<feature type="domain" description="EF-hand" evidence="4">
    <location>
        <begin position="666"/>
        <end position="701"/>
    </location>
</feature>
<dbReference type="PROSITE" id="PS50086">
    <property type="entry name" value="TBC_RABGAP"/>
    <property type="match status" value="1"/>
</dbReference>
<protein>
    <submittedName>
        <fullName evidence="5">Rab-GTPase-TBC domain-containing protein</fullName>
    </submittedName>
</protein>
<evidence type="ECO:0000256" key="2">
    <source>
        <dbReference type="ARBA" id="ARBA00022837"/>
    </source>
</evidence>
<keyword evidence="6" id="KW-1185">Reference proteome</keyword>
<dbReference type="GO" id="GO:0005096">
    <property type="term" value="F:GTPase activator activity"/>
    <property type="evidence" value="ECO:0007669"/>
    <property type="project" value="UniProtKB-KW"/>
</dbReference>
<reference evidence="6" key="1">
    <citation type="journal article" date="2018" name="Nat. Microbiol.">
        <title>Leveraging single-cell genomics to expand the fungal tree of life.</title>
        <authorList>
            <person name="Ahrendt S.R."/>
            <person name="Quandt C.A."/>
            <person name="Ciobanu D."/>
            <person name="Clum A."/>
            <person name="Salamov A."/>
            <person name="Andreopoulos B."/>
            <person name="Cheng J.F."/>
            <person name="Woyke T."/>
            <person name="Pelin A."/>
            <person name="Henrissat B."/>
            <person name="Reynolds N.K."/>
            <person name="Benny G.L."/>
            <person name="Smith M.E."/>
            <person name="James T.Y."/>
            <person name="Grigoriev I.V."/>
        </authorList>
    </citation>
    <scope>NUCLEOTIDE SEQUENCE [LARGE SCALE GENOMIC DNA]</scope>
</reference>
<dbReference type="GO" id="GO:0031267">
    <property type="term" value="F:small GTPase binding"/>
    <property type="evidence" value="ECO:0007669"/>
    <property type="project" value="TreeGrafter"/>
</dbReference>
<keyword evidence="1" id="KW-0343">GTPase activation</keyword>
<proteinExistence type="predicted"/>
<dbReference type="InterPro" id="IPR050302">
    <property type="entry name" value="Rab_GAP_TBC_domain"/>
</dbReference>
<dbReference type="FunFam" id="1.10.8.270:FF:000002">
    <property type="entry name" value="TBC1 domain family member 9B"/>
    <property type="match status" value="1"/>
</dbReference>
<evidence type="ECO:0000313" key="6">
    <source>
        <dbReference type="Proteomes" id="UP000267251"/>
    </source>
</evidence>
<dbReference type="SUPFAM" id="SSF47923">
    <property type="entry name" value="Ypt/Rab-GAP domain of gyp1p"/>
    <property type="match status" value="2"/>
</dbReference>
<gene>
    <name evidence="5" type="ORF">BJ684DRAFT_9206</name>
</gene>
<dbReference type="Gene3D" id="1.10.472.80">
    <property type="entry name" value="Ypt/Rab-GAP domain of gyp1p, domain 3"/>
    <property type="match status" value="1"/>
</dbReference>